<dbReference type="AlphaFoldDB" id="A0A382MSU1"/>
<feature type="non-terminal residue" evidence="2">
    <location>
        <position position="53"/>
    </location>
</feature>
<protein>
    <submittedName>
        <fullName evidence="2">Uncharacterized protein</fullName>
    </submittedName>
</protein>
<keyword evidence="1" id="KW-0812">Transmembrane</keyword>
<gene>
    <name evidence="2" type="ORF">METZ01_LOCUS303245</name>
</gene>
<feature type="transmembrane region" description="Helical" evidence="1">
    <location>
        <begin position="34"/>
        <end position="52"/>
    </location>
</feature>
<dbReference type="EMBL" id="UINC01094824">
    <property type="protein sequence ID" value="SVC50391.1"/>
    <property type="molecule type" value="Genomic_DNA"/>
</dbReference>
<organism evidence="2">
    <name type="scientific">marine metagenome</name>
    <dbReference type="NCBI Taxonomy" id="408172"/>
    <lineage>
        <taxon>unclassified sequences</taxon>
        <taxon>metagenomes</taxon>
        <taxon>ecological metagenomes</taxon>
    </lineage>
</organism>
<keyword evidence="1" id="KW-0472">Membrane</keyword>
<reference evidence="2" key="1">
    <citation type="submission" date="2018-05" db="EMBL/GenBank/DDBJ databases">
        <authorList>
            <person name="Lanie J.A."/>
            <person name="Ng W.-L."/>
            <person name="Kazmierczak K.M."/>
            <person name="Andrzejewski T.M."/>
            <person name="Davidsen T.M."/>
            <person name="Wayne K.J."/>
            <person name="Tettelin H."/>
            <person name="Glass J.I."/>
            <person name="Rusch D."/>
            <person name="Podicherti R."/>
            <person name="Tsui H.-C.T."/>
            <person name="Winkler M.E."/>
        </authorList>
    </citation>
    <scope>NUCLEOTIDE SEQUENCE</scope>
</reference>
<name>A0A382MSU1_9ZZZZ</name>
<keyword evidence="1" id="KW-1133">Transmembrane helix</keyword>
<evidence type="ECO:0000256" key="1">
    <source>
        <dbReference type="SAM" id="Phobius"/>
    </source>
</evidence>
<accession>A0A382MSU1</accession>
<proteinExistence type="predicted"/>
<sequence>MAETDRTFFEYLVYVSENHSPLDFMLIADHIDKFFYGALLTIEITVLALLIGG</sequence>
<evidence type="ECO:0000313" key="2">
    <source>
        <dbReference type="EMBL" id="SVC50391.1"/>
    </source>
</evidence>